<dbReference type="EMBL" id="BLLK01000062">
    <property type="protein sequence ID" value="GFH59192.1"/>
    <property type="molecule type" value="Genomic_DNA"/>
</dbReference>
<evidence type="ECO:0000256" key="4">
    <source>
        <dbReference type="SAM" id="MobiDB-lite"/>
    </source>
</evidence>
<dbReference type="PRINTS" id="PR00019">
    <property type="entry name" value="LEURICHRPT"/>
</dbReference>
<evidence type="ECO:0000313" key="5">
    <source>
        <dbReference type="EMBL" id="GFH59192.1"/>
    </source>
</evidence>
<dbReference type="InterPro" id="IPR001611">
    <property type="entry name" value="Leu-rich_rpt"/>
</dbReference>
<sequence>MESLSNTLPHLVLPKLQKLNLENNMLSGTIPLQTGIEKLGVLNLSKNNLTGSIPALGSTTNLVDIDLGENLLSGTIPSLSNLDNLVELDLGTNLLTGSIPALTDLDKLKVLDLSKNELVGSIPVLSGNTNLVDIDLGNNLLTGTIPSLSGLDNLVELELGKNLLTGSIPAVTDLGRLKVLDLSHNELAGSIPALGSTTNLVDIDLGENLLSGTIPSLSNLDNLVELDLGTNLLTGSIPALTDLDKLKVLDLSKNELVGSIPVLSGNTNLVDIDLGNNLLTGTIPSLSGLDNLVELELGTNLLTGSIPAVTDLGRLKVLDLSHNELAGSIPALGSTTNLVDIDLGENLLSGTIPSLSNLDNLVELDLGTNLLTGSIPALTDLDKLKVLDLSKNELVGSIPVLSGNTNLVDIDLGNNLLTGTIPSLSGLDNLVELELGKNLLTGNIPSLTDNTKLNILDLGGNSLSGNVPLLSNLDYLRLLNLSSNSFTGAVPLLTGLPLLSNLDLSGNQLTGVIPSLALAKLRYLHLGGNSIDYVPNLVSLSPNLIDLDLLGNDENKILYLNEDMCNLDGTNNFNLNVPAAELISCIGNYVFSYVVSSADVVGSAIDRNGNCPSRSVPITDINECQTAYDDLLSQGLLSTLTLTSGLPNDVSSTLGSVLPEGCMQIDQLLLDSLWWSAINGIFNGRSPKSTILCIIRGGETNEEVGELINENTGDSSDADNYNKFEDYMEQIQQRTQKAKELFIDKISLVSTALIKSEHDATVENVTENSNSLLDEVEIGDDNDDEITLQSDLMRPNRSITIVTTAAIPWFTGTSVNPLLRAAYLNRMVKKINEEAGEVSKQRITLVIPWLEMEEDRLELYGNKHNFTSPEDQEEYIRNWLRNEADMPDEADSESGIKIVFYPSRYHSGLKSIFAMGDILSVISEDKDICILEEPEHLNWYRSPGDDWTKRFRYVIGIIHTNYLDYASSHYSGLWTGPAIKIMSSAMVRAYCHIVVKLSDTLQTFAEEKERTSNVHGVRLDFLKEGDRRAAEYYNNTKNINQETNITASEGLTCDSMSSSMSSKKNQDVQIYFVGKLLWAKGLGKMLELENYYKKLLGNYFPIDIYGNGPEEKEIRRAFHGRGNVSNFKRDPSSRKSKKSTSHSLRNDTIKEETFNSTRLASKISRISKHLKATTETIKMTTDNIEIDFPRSIHELRKDAIPSSFPGRVDHASLTNYKIFVNPSKSEVLCTTTAEALAMGKFVIIPDHPSNTFFLQFENCLPYRTKMEFAANLHWALNRDPAPLKPEQKRLLTWEAATERLVSASAITRREAKERHRLGMSKVDERIAWFHNELGKGVKGDTIRKVLGGGPIANQHAYEQSKDGLFEISEDDDEGLSAKFVRSSLAEAIRDTLTSAVPNIMAPISP</sequence>
<reference evidence="5 6" key="1">
    <citation type="journal article" date="2021" name="Sci. Rep.">
        <title>The genome of the diatom Chaetoceros tenuissimus carries an ancient integrated fragment of an extant virus.</title>
        <authorList>
            <person name="Hongo Y."/>
            <person name="Kimura K."/>
            <person name="Takaki Y."/>
            <person name="Yoshida Y."/>
            <person name="Baba S."/>
            <person name="Kobayashi G."/>
            <person name="Nagasaki K."/>
            <person name="Hano T."/>
            <person name="Tomaru Y."/>
        </authorList>
    </citation>
    <scope>NUCLEOTIDE SEQUENCE [LARGE SCALE GENOMIC DNA]</scope>
    <source>
        <strain evidence="5 6">NIES-3715</strain>
    </source>
</reference>
<evidence type="ECO:0008006" key="7">
    <source>
        <dbReference type="Google" id="ProtNLM"/>
    </source>
</evidence>
<dbReference type="FunFam" id="3.80.10.10:FF:000095">
    <property type="entry name" value="LRR receptor-like serine/threonine-protein kinase GSO1"/>
    <property type="match status" value="1"/>
</dbReference>
<dbReference type="InterPro" id="IPR003591">
    <property type="entry name" value="Leu-rich_rpt_typical-subtyp"/>
</dbReference>
<evidence type="ECO:0000313" key="6">
    <source>
        <dbReference type="Proteomes" id="UP001054902"/>
    </source>
</evidence>
<evidence type="ECO:0000256" key="3">
    <source>
        <dbReference type="ARBA" id="ARBA00023136"/>
    </source>
</evidence>
<keyword evidence="6" id="KW-1185">Reference proteome</keyword>
<gene>
    <name evidence="5" type="ORF">CTEN210_15668</name>
</gene>
<dbReference type="SMART" id="SM00369">
    <property type="entry name" value="LRR_TYP"/>
    <property type="match status" value="8"/>
</dbReference>
<keyword evidence="2" id="KW-0677">Repeat</keyword>
<feature type="region of interest" description="Disordered" evidence="4">
    <location>
        <begin position="1119"/>
        <end position="1148"/>
    </location>
</feature>
<accession>A0AAD3HCW3</accession>
<dbReference type="InterPro" id="IPR032675">
    <property type="entry name" value="LRR_dom_sf"/>
</dbReference>
<protein>
    <recommendedName>
        <fullName evidence="7">Digalactosyldiacylglycerol synthase</fullName>
    </recommendedName>
</protein>
<dbReference type="PROSITE" id="PS51450">
    <property type="entry name" value="LRR"/>
    <property type="match status" value="3"/>
</dbReference>
<comment type="caution">
    <text evidence="5">The sequence shown here is derived from an EMBL/GenBank/DDBJ whole genome shotgun (WGS) entry which is preliminary data.</text>
</comment>
<dbReference type="SMART" id="SM00365">
    <property type="entry name" value="LRR_SD22"/>
    <property type="match status" value="11"/>
</dbReference>
<evidence type="ECO:0000256" key="1">
    <source>
        <dbReference type="ARBA" id="ARBA00022614"/>
    </source>
</evidence>
<keyword evidence="3" id="KW-0472">Membrane</keyword>
<dbReference type="PANTHER" id="PTHR48065">
    <property type="entry name" value="OS10G0469600 PROTEIN"/>
    <property type="match status" value="1"/>
</dbReference>
<dbReference type="FunFam" id="3.80.10.10:FF:000383">
    <property type="entry name" value="Leucine-rich repeat receptor protein kinase EMS1"/>
    <property type="match status" value="1"/>
</dbReference>
<keyword evidence="1" id="KW-0433">Leucine-rich repeat</keyword>
<dbReference type="CDD" id="cd01635">
    <property type="entry name" value="Glycosyltransferase_GTB-type"/>
    <property type="match status" value="1"/>
</dbReference>
<organism evidence="5 6">
    <name type="scientific">Chaetoceros tenuissimus</name>
    <dbReference type="NCBI Taxonomy" id="426638"/>
    <lineage>
        <taxon>Eukaryota</taxon>
        <taxon>Sar</taxon>
        <taxon>Stramenopiles</taxon>
        <taxon>Ochrophyta</taxon>
        <taxon>Bacillariophyta</taxon>
        <taxon>Coscinodiscophyceae</taxon>
        <taxon>Chaetocerotophycidae</taxon>
        <taxon>Chaetocerotales</taxon>
        <taxon>Chaetocerotaceae</taxon>
        <taxon>Chaetoceros</taxon>
    </lineage>
</organism>
<proteinExistence type="predicted"/>
<name>A0AAD3HCW3_9STRA</name>
<dbReference type="Pfam" id="PF00560">
    <property type="entry name" value="LRR_1"/>
    <property type="match status" value="4"/>
</dbReference>
<dbReference type="PANTHER" id="PTHR48065:SF75">
    <property type="entry name" value="LEUCINE-RICH REPEAT-CONTAINING N-TERMINAL PLANT-TYPE DOMAIN-CONTAINING PROTEIN"/>
    <property type="match status" value="1"/>
</dbReference>
<dbReference type="Gene3D" id="3.80.10.10">
    <property type="entry name" value="Ribonuclease Inhibitor"/>
    <property type="match status" value="5"/>
</dbReference>
<dbReference type="Gene3D" id="3.40.50.2000">
    <property type="entry name" value="Glycogen Phosphorylase B"/>
    <property type="match status" value="1"/>
</dbReference>
<evidence type="ECO:0000256" key="2">
    <source>
        <dbReference type="ARBA" id="ARBA00022737"/>
    </source>
</evidence>
<dbReference type="Proteomes" id="UP001054902">
    <property type="component" value="Unassembled WGS sequence"/>
</dbReference>
<dbReference type="SUPFAM" id="SSF52058">
    <property type="entry name" value="L domain-like"/>
    <property type="match status" value="2"/>
</dbReference>